<feature type="domain" description="Major facilitator superfamily (MFS) profile" evidence="5">
    <location>
        <begin position="12"/>
        <end position="397"/>
    </location>
</feature>
<gene>
    <name evidence="6" type="ORF">GGR90_002360</name>
</gene>
<dbReference type="EMBL" id="JAATIT010000003">
    <property type="protein sequence ID" value="NJB90166.1"/>
    <property type="molecule type" value="Genomic_DNA"/>
</dbReference>
<comment type="caution">
    <text evidence="6">The sequence shown here is derived from an EMBL/GenBank/DDBJ whole genome shotgun (WGS) entry which is preliminary data.</text>
</comment>
<proteinExistence type="predicted"/>
<protein>
    <submittedName>
        <fullName evidence="6">MFS family permease</fullName>
    </submittedName>
</protein>
<feature type="transmembrane region" description="Helical" evidence="4">
    <location>
        <begin position="373"/>
        <end position="392"/>
    </location>
</feature>
<evidence type="ECO:0000313" key="7">
    <source>
        <dbReference type="Proteomes" id="UP000535078"/>
    </source>
</evidence>
<dbReference type="InterPro" id="IPR020846">
    <property type="entry name" value="MFS_dom"/>
</dbReference>
<feature type="transmembrane region" description="Helical" evidence="4">
    <location>
        <begin position="220"/>
        <end position="242"/>
    </location>
</feature>
<feature type="transmembrane region" description="Helical" evidence="4">
    <location>
        <begin position="81"/>
        <end position="101"/>
    </location>
</feature>
<feature type="transmembrane region" description="Helical" evidence="4">
    <location>
        <begin position="51"/>
        <end position="69"/>
    </location>
</feature>
<feature type="transmembrane region" description="Helical" evidence="4">
    <location>
        <begin position="341"/>
        <end position="361"/>
    </location>
</feature>
<accession>A0A7X6B9K7</accession>
<name>A0A7X6B9K7_9SPHN</name>
<feature type="transmembrane region" description="Helical" evidence="4">
    <location>
        <begin position="254"/>
        <end position="273"/>
    </location>
</feature>
<dbReference type="Gene3D" id="1.20.1250.20">
    <property type="entry name" value="MFS general substrate transporter like domains"/>
    <property type="match status" value="2"/>
</dbReference>
<dbReference type="PANTHER" id="PTHR11360:SF290">
    <property type="entry name" value="MONOCARBOXYLATE MFS PERMEASE"/>
    <property type="match status" value="1"/>
</dbReference>
<feature type="transmembrane region" description="Helical" evidence="4">
    <location>
        <begin position="280"/>
        <end position="300"/>
    </location>
</feature>
<feature type="transmembrane region" description="Helical" evidence="4">
    <location>
        <begin position="12"/>
        <end position="31"/>
    </location>
</feature>
<dbReference type="AlphaFoldDB" id="A0A7X6B9K7"/>
<keyword evidence="3 4" id="KW-0472">Membrane</keyword>
<reference evidence="6 7" key="1">
    <citation type="submission" date="2020-03" db="EMBL/GenBank/DDBJ databases">
        <title>Genomic Encyclopedia of Type Strains, Phase IV (KMG-IV): sequencing the most valuable type-strain genomes for metagenomic binning, comparative biology and taxonomic classification.</title>
        <authorList>
            <person name="Goeker M."/>
        </authorList>
    </citation>
    <scope>NUCLEOTIDE SEQUENCE [LARGE SCALE GENOMIC DNA]</scope>
    <source>
        <strain evidence="6 7">DSM 25229</strain>
    </source>
</reference>
<evidence type="ECO:0000259" key="5">
    <source>
        <dbReference type="PROSITE" id="PS50850"/>
    </source>
</evidence>
<dbReference type="Pfam" id="PF07690">
    <property type="entry name" value="MFS_1"/>
    <property type="match status" value="1"/>
</dbReference>
<evidence type="ECO:0000256" key="1">
    <source>
        <dbReference type="ARBA" id="ARBA00022692"/>
    </source>
</evidence>
<keyword evidence="7" id="KW-1185">Reference proteome</keyword>
<keyword evidence="2 4" id="KW-1133">Transmembrane helix</keyword>
<sequence length="413" mass="42056">MTLPGEFGGKSVLLASAAIGLSAGMTATLFYSLGTFIPSLEAEFGWSRGDISLAVTLMTLAVFVSGSAAGRLCDRYGAANVGAASLVAYALGVVLLVATAGSIHVFWALYALIALLGVGSTPIVLVRPIAAAFEKQRGLALGIALTGAGLAGFWVPQLVAAVTEAAGWRAAYLALAAIAVASAPIVWFGFRSVPQGRRADPSEAAVGGMTAAEAQRTGRFWLLTVISFAMAAGLGGVVVHLVPLFRDLGADPLAAASTASLVGLSSVVGRLGIGLLLDRFPAAIVSLAVLALAAVGIALLRFDGLAMGALAAILLGMAAGAEIDLLAYLTALHFGQRQYGAIYGWQYSVFALGYGLSPFVLGKMRDASGDYGAALMVSGLLVALAALLMLGLRQERQPVGSCREQPPMSSRAG</sequence>
<keyword evidence="1 4" id="KW-0812">Transmembrane</keyword>
<dbReference type="InterPro" id="IPR036259">
    <property type="entry name" value="MFS_trans_sf"/>
</dbReference>
<feature type="transmembrane region" description="Helical" evidence="4">
    <location>
        <begin position="171"/>
        <end position="190"/>
    </location>
</feature>
<dbReference type="RefSeq" id="WP_167921644.1">
    <property type="nucleotide sequence ID" value="NZ_JAATIT010000003.1"/>
</dbReference>
<dbReference type="Proteomes" id="UP000535078">
    <property type="component" value="Unassembled WGS sequence"/>
</dbReference>
<dbReference type="SUPFAM" id="SSF103473">
    <property type="entry name" value="MFS general substrate transporter"/>
    <property type="match status" value="1"/>
</dbReference>
<dbReference type="PROSITE" id="PS50850">
    <property type="entry name" value="MFS"/>
    <property type="match status" value="1"/>
</dbReference>
<evidence type="ECO:0000256" key="3">
    <source>
        <dbReference type="ARBA" id="ARBA00023136"/>
    </source>
</evidence>
<dbReference type="PANTHER" id="PTHR11360">
    <property type="entry name" value="MONOCARBOXYLATE TRANSPORTER"/>
    <property type="match status" value="1"/>
</dbReference>
<feature type="transmembrane region" description="Helical" evidence="4">
    <location>
        <begin position="306"/>
        <end position="329"/>
    </location>
</feature>
<dbReference type="InterPro" id="IPR050327">
    <property type="entry name" value="Proton-linked_MCT"/>
</dbReference>
<evidence type="ECO:0000256" key="4">
    <source>
        <dbReference type="SAM" id="Phobius"/>
    </source>
</evidence>
<dbReference type="GO" id="GO:0022857">
    <property type="term" value="F:transmembrane transporter activity"/>
    <property type="evidence" value="ECO:0007669"/>
    <property type="project" value="InterPro"/>
</dbReference>
<organism evidence="6 7">
    <name type="scientific">Sphingopyxis italica</name>
    <dbReference type="NCBI Taxonomy" id="1129133"/>
    <lineage>
        <taxon>Bacteria</taxon>
        <taxon>Pseudomonadati</taxon>
        <taxon>Pseudomonadota</taxon>
        <taxon>Alphaproteobacteria</taxon>
        <taxon>Sphingomonadales</taxon>
        <taxon>Sphingomonadaceae</taxon>
        <taxon>Sphingopyxis</taxon>
    </lineage>
</organism>
<evidence type="ECO:0000256" key="2">
    <source>
        <dbReference type="ARBA" id="ARBA00022989"/>
    </source>
</evidence>
<evidence type="ECO:0000313" key="6">
    <source>
        <dbReference type="EMBL" id="NJB90166.1"/>
    </source>
</evidence>
<feature type="transmembrane region" description="Helical" evidence="4">
    <location>
        <begin position="138"/>
        <end position="159"/>
    </location>
</feature>
<feature type="transmembrane region" description="Helical" evidence="4">
    <location>
        <begin position="107"/>
        <end position="126"/>
    </location>
</feature>
<dbReference type="InterPro" id="IPR011701">
    <property type="entry name" value="MFS"/>
</dbReference>